<dbReference type="InterPro" id="IPR002539">
    <property type="entry name" value="MaoC-like_dom"/>
</dbReference>
<dbReference type="Proteomes" id="UP000001058">
    <property type="component" value="Unassembled WGS sequence"/>
</dbReference>
<dbReference type="PANTHER" id="PTHR43841:SF1">
    <property type="entry name" value="3-HYDROXYACYL-THIOESTER DEHYDRATASE X"/>
    <property type="match status" value="1"/>
</dbReference>
<feature type="region of interest" description="Disordered" evidence="1">
    <location>
        <begin position="177"/>
        <end position="204"/>
    </location>
</feature>
<evidence type="ECO:0000256" key="1">
    <source>
        <dbReference type="SAM" id="MobiDB-lite"/>
    </source>
</evidence>
<dbReference type="InParanoid" id="D8TIJ2"/>
<feature type="compositionally biased region" description="Low complexity" evidence="1">
    <location>
        <begin position="188"/>
        <end position="198"/>
    </location>
</feature>
<keyword evidence="2" id="KW-0812">Transmembrane</keyword>
<keyword evidence="2" id="KW-1133">Transmembrane helix</keyword>
<dbReference type="Pfam" id="PF01575">
    <property type="entry name" value="MaoC_dehydratas"/>
    <property type="match status" value="1"/>
</dbReference>
<feature type="transmembrane region" description="Helical" evidence="2">
    <location>
        <begin position="113"/>
        <end position="133"/>
    </location>
</feature>
<accession>D8TIJ2</accession>
<dbReference type="EMBL" id="GL378323">
    <property type="protein sequence ID" value="EFJ52900.1"/>
    <property type="molecule type" value="Genomic_DNA"/>
</dbReference>
<organism evidence="5">
    <name type="scientific">Volvox carteri f. nagariensis</name>
    <dbReference type="NCBI Taxonomy" id="3068"/>
    <lineage>
        <taxon>Eukaryota</taxon>
        <taxon>Viridiplantae</taxon>
        <taxon>Chlorophyta</taxon>
        <taxon>core chlorophytes</taxon>
        <taxon>Chlorophyceae</taxon>
        <taxon>CS clade</taxon>
        <taxon>Chlamydomonadales</taxon>
        <taxon>Volvocaceae</taxon>
        <taxon>Volvox</taxon>
    </lineage>
</organism>
<feature type="region of interest" description="Disordered" evidence="1">
    <location>
        <begin position="226"/>
        <end position="253"/>
    </location>
</feature>
<dbReference type="RefSeq" id="XP_002945905.1">
    <property type="nucleotide sequence ID" value="XM_002945859.1"/>
</dbReference>
<feature type="transmembrane region" description="Helical" evidence="2">
    <location>
        <begin position="6"/>
        <end position="26"/>
    </location>
</feature>
<evidence type="ECO:0000259" key="3">
    <source>
        <dbReference type="Pfam" id="PF01575"/>
    </source>
</evidence>
<dbReference type="PANTHER" id="PTHR43841">
    <property type="entry name" value="3-HYDROXYACYL-THIOESTER DEHYDRATASE HTDX-RELATED"/>
    <property type="match status" value="1"/>
</dbReference>
<proteinExistence type="predicted"/>
<keyword evidence="5" id="KW-1185">Reference proteome</keyword>
<sequence>MPHISLPLVALLAGLFLTAPLAFLLLRPRGRTLVLSSWPHPIWLYIQAFAAVTKMSNKRKEAPACGKPVQVMLDHGVHFSPGRLRRYLALAGFSGGTAGDVPLMYPLVEGFRLFMQALLLPAFPFNVLGSVLAGTRVVALRRIGVDEKLLYSCRVDPAFRTTAKGHTEVDVVVEAHSVRGDKKRSPQAAGTEGAEASGAGVGGGAGGGSEAQLVWRSVTTVIILSPRRKGAKREQQQQPPEAATATSASGKLGPDAGRRYGLLNGDLNPIHLHPATSALFGFKRPIAHALFLTGRAEASLRKAGLELHYPCALTAEFKRPTLLPATLHCAWLGGASGLTAAASGLGAAELDSREGVRFVALSSDLSKEVLVGRAPPIAAATSLATITT</sequence>
<dbReference type="OrthoDB" id="533830at2759"/>
<gene>
    <name evidence="4" type="ORF">VOLCADRAFT_86349</name>
</gene>
<feature type="domain" description="MaoC-like" evidence="3">
    <location>
        <begin position="238"/>
        <end position="328"/>
    </location>
</feature>
<dbReference type="Gene3D" id="3.10.129.10">
    <property type="entry name" value="Hotdog Thioesterase"/>
    <property type="match status" value="1"/>
</dbReference>
<feature type="transmembrane region" description="Helical" evidence="2">
    <location>
        <begin position="87"/>
        <end position="107"/>
    </location>
</feature>
<feature type="compositionally biased region" description="Low complexity" evidence="1">
    <location>
        <begin position="236"/>
        <end position="249"/>
    </location>
</feature>
<name>D8TIJ2_VOLCA</name>
<evidence type="ECO:0000313" key="5">
    <source>
        <dbReference type="Proteomes" id="UP000001058"/>
    </source>
</evidence>
<dbReference type="AlphaFoldDB" id="D8TIJ2"/>
<evidence type="ECO:0000313" key="4">
    <source>
        <dbReference type="EMBL" id="EFJ52900.1"/>
    </source>
</evidence>
<dbReference type="GeneID" id="9621995"/>
<dbReference type="InterPro" id="IPR029069">
    <property type="entry name" value="HotDog_dom_sf"/>
</dbReference>
<dbReference type="KEGG" id="vcn:VOLCADRAFT_86349"/>
<reference evidence="4 5" key="1">
    <citation type="journal article" date="2010" name="Science">
        <title>Genomic analysis of organismal complexity in the multicellular green alga Volvox carteri.</title>
        <authorList>
            <person name="Prochnik S.E."/>
            <person name="Umen J."/>
            <person name="Nedelcu A.M."/>
            <person name="Hallmann A."/>
            <person name="Miller S.M."/>
            <person name="Nishii I."/>
            <person name="Ferris P."/>
            <person name="Kuo A."/>
            <person name="Mitros T."/>
            <person name="Fritz-Laylin L.K."/>
            <person name="Hellsten U."/>
            <person name="Chapman J."/>
            <person name="Simakov O."/>
            <person name="Rensing S.A."/>
            <person name="Terry A."/>
            <person name="Pangilinan J."/>
            <person name="Kapitonov V."/>
            <person name="Jurka J."/>
            <person name="Salamov A."/>
            <person name="Shapiro H."/>
            <person name="Schmutz J."/>
            <person name="Grimwood J."/>
            <person name="Lindquist E."/>
            <person name="Lucas S."/>
            <person name="Grigoriev I.V."/>
            <person name="Schmitt R."/>
            <person name="Kirk D."/>
            <person name="Rokhsar D.S."/>
        </authorList>
    </citation>
    <scope>NUCLEOTIDE SEQUENCE [LARGE SCALE GENOMIC DNA]</scope>
    <source>
        <strain evidence="5">f. Nagariensis / Eve</strain>
    </source>
</reference>
<dbReference type="SUPFAM" id="SSF54637">
    <property type="entry name" value="Thioesterase/thiol ester dehydrase-isomerase"/>
    <property type="match status" value="1"/>
</dbReference>
<evidence type="ECO:0000256" key="2">
    <source>
        <dbReference type="SAM" id="Phobius"/>
    </source>
</evidence>
<dbReference type="eggNOG" id="ENOG502SCYX">
    <property type="taxonomic scope" value="Eukaryota"/>
</dbReference>
<protein>
    <recommendedName>
        <fullName evidence="3">MaoC-like domain-containing protein</fullName>
    </recommendedName>
</protein>
<keyword evidence="2" id="KW-0472">Membrane</keyword>